<dbReference type="PANTHER" id="PTHR34136">
    <property type="match status" value="1"/>
</dbReference>
<accession>A0ABT0C6B5</accession>
<dbReference type="Pfam" id="PF03808">
    <property type="entry name" value="Glyco_tran_WecG"/>
    <property type="match status" value="1"/>
</dbReference>
<keyword evidence="1" id="KW-0328">Glycosyltransferase</keyword>
<dbReference type="EMBL" id="JAFIRA010000001">
    <property type="protein sequence ID" value="MCJ2541335.1"/>
    <property type="molecule type" value="Genomic_DNA"/>
</dbReference>
<comment type="caution">
    <text evidence="3">The sequence shown here is derived from an EMBL/GenBank/DDBJ whole genome shotgun (WGS) entry which is preliminary data.</text>
</comment>
<gene>
    <name evidence="3" type="ORF">JX360_00185</name>
</gene>
<sequence>MTAPALVEEIWQACRYNQRRVIAHCNVHGFNLSMICPRFYRFLQSADIVHCDGIGILKAIGYLGKLKLPVEYRVSYTILMPLLLERCQREGLSLYLLGGSPTHLEKALSHLRLLYPRLQVTGHHGYFAAEDPEENAAIVESIRASGCQILIVGMGMPRQEYWIEHHRDHLAVNAILSGGAVIDRLAGVVPDCPKWLSDVGLEWLYRLSREPRRLSVRYLLGNPTFVLTLALARLQGFRVSWVEQTDPAERTLPVSSSWRVQSPEEAKIRLLGQMLTESGILKPTQVEQALVEHQLTGRPFREVVLHHGWALEAALEVVTEKLLRTEIPR</sequence>
<name>A0ABT0C6B5_THEVL</name>
<evidence type="ECO:0000313" key="4">
    <source>
        <dbReference type="Proteomes" id="UP000830835"/>
    </source>
</evidence>
<keyword evidence="2" id="KW-0808">Transferase</keyword>
<evidence type="ECO:0000256" key="2">
    <source>
        <dbReference type="ARBA" id="ARBA00022679"/>
    </source>
</evidence>
<evidence type="ECO:0000313" key="3">
    <source>
        <dbReference type="EMBL" id="MCJ2541335.1"/>
    </source>
</evidence>
<dbReference type="InterPro" id="IPR004629">
    <property type="entry name" value="WecG_TagA_CpsF"/>
</dbReference>
<organism evidence="3 4">
    <name type="scientific">Thermostichus vulcanus str. 'Rupite'</name>
    <dbReference type="NCBI Taxonomy" id="2813851"/>
    <lineage>
        <taxon>Bacteria</taxon>
        <taxon>Bacillati</taxon>
        <taxon>Cyanobacteriota</taxon>
        <taxon>Cyanophyceae</taxon>
        <taxon>Thermostichales</taxon>
        <taxon>Thermostichaceae</taxon>
        <taxon>Thermostichus</taxon>
    </lineage>
</organism>
<evidence type="ECO:0000256" key="1">
    <source>
        <dbReference type="ARBA" id="ARBA00022676"/>
    </source>
</evidence>
<dbReference type="Proteomes" id="UP000830835">
    <property type="component" value="Unassembled WGS sequence"/>
</dbReference>
<proteinExistence type="predicted"/>
<reference evidence="3" key="1">
    <citation type="submission" date="2021-02" db="EMBL/GenBank/DDBJ databases">
        <title>The CRISPR/cas machinery reduction and long-range gene transfer in the hot spring cyanobacterium Synechococcus.</title>
        <authorList>
            <person name="Dvorak P."/>
            <person name="Jahodarova E."/>
            <person name="Hasler P."/>
            <person name="Poulickova A."/>
        </authorList>
    </citation>
    <scope>NUCLEOTIDE SEQUENCE</scope>
    <source>
        <strain evidence="3">Rupite</strain>
    </source>
</reference>
<keyword evidence="4" id="KW-1185">Reference proteome</keyword>
<dbReference type="PANTHER" id="PTHR34136:SF1">
    <property type="entry name" value="UDP-N-ACETYL-D-MANNOSAMINURONIC ACID TRANSFERASE"/>
    <property type="match status" value="1"/>
</dbReference>
<protein>
    <submittedName>
        <fullName evidence="3">WecB/TagA/CpsF family glycosyltransferase</fullName>
    </submittedName>
</protein>
<dbReference type="NCBIfam" id="TIGR00696">
    <property type="entry name" value="wecG_tagA_cpsF"/>
    <property type="match status" value="1"/>
</dbReference>
<dbReference type="CDD" id="cd06533">
    <property type="entry name" value="Glyco_transf_WecG_TagA"/>
    <property type="match status" value="1"/>
</dbReference>